<dbReference type="EMBL" id="JAHRHJ020000006">
    <property type="protein sequence ID" value="KAH9310709.1"/>
    <property type="molecule type" value="Genomic_DNA"/>
</dbReference>
<comment type="caution">
    <text evidence="2">The sequence shown here is derived from an EMBL/GenBank/DDBJ whole genome shotgun (WGS) entry which is preliminary data.</text>
</comment>
<keyword evidence="3" id="KW-1185">Reference proteome</keyword>
<evidence type="ECO:0000313" key="3">
    <source>
        <dbReference type="Proteomes" id="UP000824469"/>
    </source>
</evidence>
<evidence type="ECO:0000256" key="1">
    <source>
        <dbReference type="SAM" id="MobiDB-lite"/>
    </source>
</evidence>
<reference evidence="2 3" key="1">
    <citation type="journal article" date="2021" name="Nat. Plants">
        <title>The Taxus genome provides insights into paclitaxel biosynthesis.</title>
        <authorList>
            <person name="Xiong X."/>
            <person name="Gou J."/>
            <person name="Liao Q."/>
            <person name="Li Y."/>
            <person name="Zhou Q."/>
            <person name="Bi G."/>
            <person name="Li C."/>
            <person name="Du R."/>
            <person name="Wang X."/>
            <person name="Sun T."/>
            <person name="Guo L."/>
            <person name="Liang H."/>
            <person name="Lu P."/>
            <person name="Wu Y."/>
            <person name="Zhang Z."/>
            <person name="Ro D.K."/>
            <person name="Shang Y."/>
            <person name="Huang S."/>
            <person name="Yan J."/>
        </authorList>
    </citation>
    <scope>NUCLEOTIDE SEQUENCE [LARGE SCALE GENOMIC DNA]</scope>
    <source>
        <strain evidence="2">Ta-2019</strain>
    </source>
</reference>
<feature type="region of interest" description="Disordered" evidence="1">
    <location>
        <begin position="42"/>
        <end position="72"/>
    </location>
</feature>
<dbReference type="Proteomes" id="UP000824469">
    <property type="component" value="Unassembled WGS sequence"/>
</dbReference>
<protein>
    <submittedName>
        <fullName evidence="2">Uncharacterized protein</fullName>
    </submittedName>
</protein>
<feature type="compositionally biased region" description="Acidic residues" evidence="1">
    <location>
        <begin position="51"/>
        <end position="63"/>
    </location>
</feature>
<feature type="compositionally biased region" description="Polar residues" evidence="1">
    <location>
        <begin position="13"/>
        <end position="23"/>
    </location>
</feature>
<feature type="non-terminal residue" evidence="2">
    <location>
        <position position="1"/>
    </location>
</feature>
<dbReference type="AlphaFoldDB" id="A0AA38FWH8"/>
<evidence type="ECO:0000313" key="2">
    <source>
        <dbReference type="EMBL" id="KAH9310709.1"/>
    </source>
</evidence>
<sequence>MNVSKDQIKNLEPISSSSEGNNSIKVEEEICKEFQIQKEFSSSMNNKEDEVLSDLEDSDDEKEPIEIKMGYC</sequence>
<gene>
    <name evidence="2" type="ORF">KI387_025744</name>
</gene>
<accession>A0AA38FWH8</accession>
<name>A0AA38FWH8_TAXCH</name>
<organism evidence="2 3">
    <name type="scientific">Taxus chinensis</name>
    <name type="common">Chinese yew</name>
    <name type="synonym">Taxus wallichiana var. chinensis</name>
    <dbReference type="NCBI Taxonomy" id="29808"/>
    <lineage>
        <taxon>Eukaryota</taxon>
        <taxon>Viridiplantae</taxon>
        <taxon>Streptophyta</taxon>
        <taxon>Embryophyta</taxon>
        <taxon>Tracheophyta</taxon>
        <taxon>Spermatophyta</taxon>
        <taxon>Pinopsida</taxon>
        <taxon>Pinidae</taxon>
        <taxon>Conifers II</taxon>
        <taxon>Cupressales</taxon>
        <taxon>Taxaceae</taxon>
        <taxon>Taxus</taxon>
    </lineage>
</organism>
<feature type="region of interest" description="Disordered" evidence="1">
    <location>
        <begin position="1"/>
        <end position="23"/>
    </location>
</feature>
<proteinExistence type="predicted"/>